<accession>A0A8H6Z5K1</accession>
<dbReference type="SMART" id="SM00382">
    <property type="entry name" value="AAA"/>
    <property type="match status" value="2"/>
</dbReference>
<dbReference type="InterPro" id="IPR027417">
    <property type="entry name" value="P-loop_NTPase"/>
</dbReference>
<feature type="region of interest" description="Disordered" evidence="2">
    <location>
        <begin position="1"/>
        <end position="54"/>
    </location>
</feature>
<dbReference type="Gene3D" id="3.40.50.300">
    <property type="entry name" value="P-loop containing nucleotide triphosphate hydrolases"/>
    <property type="match status" value="2"/>
</dbReference>
<evidence type="ECO:0000313" key="4">
    <source>
        <dbReference type="EMBL" id="KAF7372978.1"/>
    </source>
</evidence>
<keyword evidence="5" id="KW-1185">Reference proteome</keyword>
<dbReference type="InterPro" id="IPR007111">
    <property type="entry name" value="NACHT_NTPase"/>
</dbReference>
<feature type="domain" description="NACHT" evidence="3">
    <location>
        <begin position="972"/>
        <end position="1120"/>
    </location>
</feature>
<reference evidence="4" key="1">
    <citation type="submission" date="2020-05" db="EMBL/GenBank/DDBJ databases">
        <title>Mycena genomes resolve the evolution of fungal bioluminescence.</title>
        <authorList>
            <person name="Tsai I.J."/>
        </authorList>
    </citation>
    <scope>NUCLEOTIDE SEQUENCE</scope>
    <source>
        <strain evidence="4">160909Yilan</strain>
    </source>
</reference>
<dbReference type="Proteomes" id="UP000623467">
    <property type="component" value="Unassembled WGS sequence"/>
</dbReference>
<evidence type="ECO:0000259" key="3">
    <source>
        <dbReference type="PROSITE" id="PS50837"/>
    </source>
</evidence>
<evidence type="ECO:0000256" key="1">
    <source>
        <dbReference type="ARBA" id="ARBA00022737"/>
    </source>
</evidence>
<name>A0A8H6Z5K1_9AGAR</name>
<protein>
    <submittedName>
        <fullName evidence="4">NACHT domain-containing protein</fullName>
    </submittedName>
</protein>
<dbReference type="SUPFAM" id="SSF52540">
    <property type="entry name" value="P-loop containing nucleoside triphosphate hydrolases"/>
    <property type="match status" value="2"/>
</dbReference>
<dbReference type="InterPro" id="IPR003593">
    <property type="entry name" value="AAA+_ATPase"/>
</dbReference>
<sequence>MPEDLRQSRVAQARASGRQTMVNHIGGGRGGTGGDGHGNGSGGSGGHGMGPSLSFDISVGHFTMHNNVHDNENSNRQNAVGRDALHDSRSVPFIHQNIHHYGNRGIDILHHTVALDAIHDSVESFPQPRCHPDTRTKMLRDLRRWALREMDPELDTDSESDVQSDFKSDANSEAYVPSDFESDLHSDADMQSNSESDLHSDADVQSNSESDLHSDANVQSNSESDVMDLESNMQSDRDGSADPYTNILWLYGPAGSGKSAIMQTLASQLRNARRFGGSFFFKRGHATRGNAKTLFATIAYQLALAVPWLHTSISQIVENDPSVVVRSIAVQAKTLISDPCRFHAHENYDPVIILIDGLDECEGHEVQEEILRAIQHSSKHPIPLRFIVASRPEVHICEVFDSAVYGGSYRSFNVEQSFKDVCKYLCDEFSRIHREHRTMVNIHLPWPSPDVVWRLVQKSSGHFIYAATIIRFIDDKNYRPTERLAVVQNRHSAGSGSAFDALDQLYMAVLCSAPRQSELIPIMCAIAHFQLAAGDIDQLFGLAEGETRLLLRGLHSVLNVPQDDKDKIVSHHASFLDFLDNPDRSGNFCVGTLTHQISLARSLLHHYGAPLQRRRLCLLPHLIDFIASLPPSDAVAELLPLIGSINPDRIFDPKQYKSEHAHFRAIILWLKNIPSAPADVIQLWEDYEFMLSIDIAYRTRHAPPVEHIISPNPELLSILLWLWFLCRRLWELPTTLDLTWTDLRTTLCSLRPRFVGDEHAVPIHQPQRASPWTARDLALQLIRRMVKNHIDTNGGVNSSASRDAVLLYNEYHSFIRNLEDAYASSQYRHGRDISYLVRLSPPCPILYCELWSIPPSEIWSSWPSGNTLIHHVSKWLMSFPDPVMDPITFWQRAAPNHDYCCISRLSPSMEVEEIFLRERVATGLQGWALNGIDPESDMDSESDVESESNVESESDSESSIFAMDGPADPETNILWLYGPAGAGKSAIMQTLAAQLRDAGRLGGSFFFKRGHAMRGNAKTLFATIAYQLALAVPWLRTSISQIVENDPSIVVRSIAIQIKTLISDPCRSYVHENCDPVVILIDGLDECEGREVQEEILHAIQHSSKHPIHLRFILASRPEAHIREVFNSAVYAGSYRSFNVEQSFEDVRKYLRDEFLRIHREHRTMAKIPLPWPSWDVLEQLVNNSSGHFIYAATIIKFIDDKNYRPTERLEVVQNPNSSGSESAFDTLDQLYMTILHSAQRQSELIPILCAISYFQLVASDIDQLFGLAEGETRLLLRGLHSLLDVPSESEDNSDDGYDKHSISLHHASFGDFLRNPDRSGDFCVGPFQRHRTWLLSRLIHFIVSLPPSDAVAELFPLIGSINPDYIFDQGEILSSYNNELASWLKNMRSPPTDVIELWEDYAFMVSIDNMPWSAFKHNVLASPELLRIFVLLGFLHHRLFQIPIKLDMSWTDLRTTLCSLRSKSVGDAQVLPVHESQTALPSVARDLALQLIRKMVKNYMDTDGGVNPWASRDAVQYNALCSPHNLEDAYILSQSVSII</sequence>
<dbReference type="InterPro" id="IPR056884">
    <property type="entry name" value="NPHP3-like_N"/>
</dbReference>
<dbReference type="OrthoDB" id="5967843at2759"/>
<comment type="caution">
    <text evidence="4">The sequence shown here is derived from an EMBL/GenBank/DDBJ whole genome shotgun (WGS) entry which is preliminary data.</text>
</comment>
<feature type="domain" description="NACHT" evidence="3">
    <location>
        <begin position="246"/>
        <end position="392"/>
    </location>
</feature>
<evidence type="ECO:0000313" key="5">
    <source>
        <dbReference type="Proteomes" id="UP000623467"/>
    </source>
</evidence>
<proteinExistence type="predicted"/>
<keyword evidence="1" id="KW-0677">Repeat</keyword>
<evidence type="ECO:0000256" key="2">
    <source>
        <dbReference type="SAM" id="MobiDB-lite"/>
    </source>
</evidence>
<feature type="region of interest" description="Disordered" evidence="2">
    <location>
        <begin position="932"/>
        <end position="959"/>
    </location>
</feature>
<organism evidence="4 5">
    <name type="scientific">Mycena sanguinolenta</name>
    <dbReference type="NCBI Taxonomy" id="230812"/>
    <lineage>
        <taxon>Eukaryota</taxon>
        <taxon>Fungi</taxon>
        <taxon>Dikarya</taxon>
        <taxon>Basidiomycota</taxon>
        <taxon>Agaricomycotina</taxon>
        <taxon>Agaricomycetes</taxon>
        <taxon>Agaricomycetidae</taxon>
        <taxon>Agaricales</taxon>
        <taxon>Marasmiineae</taxon>
        <taxon>Mycenaceae</taxon>
        <taxon>Mycena</taxon>
    </lineage>
</organism>
<feature type="compositionally biased region" description="Gly residues" evidence="2">
    <location>
        <begin position="25"/>
        <end position="49"/>
    </location>
</feature>
<dbReference type="EMBL" id="JACAZH010000003">
    <property type="protein sequence ID" value="KAF7372978.1"/>
    <property type="molecule type" value="Genomic_DNA"/>
</dbReference>
<dbReference type="Pfam" id="PF24883">
    <property type="entry name" value="NPHP3_N"/>
    <property type="match status" value="2"/>
</dbReference>
<dbReference type="PROSITE" id="PS50837">
    <property type="entry name" value="NACHT"/>
    <property type="match status" value="2"/>
</dbReference>
<feature type="region of interest" description="Disordered" evidence="2">
    <location>
        <begin position="151"/>
        <end position="240"/>
    </location>
</feature>
<feature type="compositionally biased region" description="Acidic residues" evidence="2">
    <location>
        <begin position="152"/>
        <end position="162"/>
    </location>
</feature>
<dbReference type="PANTHER" id="PTHR10039:SF17">
    <property type="entry name" value="FUNGAL STAND N-TERMINAL GOODBYE DOMAIN-CONTAINING PROTEIN-RELATED"/>
    <property type="match status" value="1"/>
</dbReference>
<feature type="compositionally biased region" description="Acidic residues" evidence="2">
    <location>
        <begin position="934"/>
        <end position="956"/>
    </location>
</feature>
<dbReference type="PANTHER" id="PTHR10039">
    <property type="entry name" value="AMELOGENIN"/>
    <property type="match status" value="1"/>
</dbReference>
<gene>
    <name evidence="4" type="ORF">MSAN_00505100</name>
</gene>